<evidence type="ECO:0000313" key="1">
    <source>
        <dbReference type="EMBL" id="QJD31172.1"/>
    </source>
</evidence>
<dbReference type="KEGG" id="metu:GNH96_15300"/>
<keyword evidence="2" id="KW-1185">Reference proteome</keyword>
<gene>
    <name evidence="1" type="ORF">GNH96_15300</name>
</gene>
<dbReference type="RefSeq" id="WP_169604439.1">
    <property type="nucleotide sequence ID" value="NZ_CP046565.1"/>
</dbReference>
<dbReference type="Pfam" id="PF05742">
    <property type="entry name" value="TANGO2"/>
    <property type="match status" value="1"/>
</dbReference>
<dbReference type="PANTHER" id="PTHR17985">
    <property type="entry name" value="SER/THR-RICH PROTEIN T10 IN DGCR REGION"/>
    <property type="match status" value="1"/>
</dbReference>
<dbReference type="EMBL" id="CP046565">
    <property type="protein sequence ID" value="QJD31172.1"/>
    <property type="molecule type" value="Genomic_DNA"/>
</dbReference>
<organism evidence="1 2">
    <name type="scientific">Methylococcus geothermalis</name>
    <dbReference type="NCBI Taxonomy" id="2681310"/>
    <lineage>
        <taxon>Bacteria</taxon>
        <taxon>Pseudomonadati</taxon>
        <taxon>Pseudomonadota</taxon>
        <taxon>Gammaproteobacteria</taxon>
        <taxon>Methylococcales</taxon>
        <taxon>Methylococcaceae</taxon>
        <taxon>Methylococcus</taxon>
    </lineage>
</organism>
<dbReference type="InterPro" id="IPR008551">
    <property type="entry name" value="TANGO2"/>
</dbReference>
<proteinExistence type="predicted"/>
<evidence type="ECO:0000313" key="2">
    <source>
        <dbReference type="Proteomes" id="UP000503004"/>
    </source>
</evidence>
<dbReference type="AlphaFoldDB" id="A0A858QB57"/>
<accession>A0A858QB57</accession>
<name>A0A858QB57_9GAMM</name>
<dbReference type="Proteomes" id="UP000503004">
    <property type="component" value="Chromosome"/>
</dbReference>
<dbReference type="PANTHER" id="PTHR17985:SF8">
    <property type="entry name" value="TRANSPORT AND GOLGI ORGANIZATION PROTEIN 2 HOMOLOG"/>
    <property type="match status" value="1"/>
</dbReference>
<protein>
    <recommendedName>
        <fullName evidence="3">NRDE family protein</fullName>
    </recommendedName>
</protein>
<evidence type="ECO:0008006" key="3">
    <source>
        <dbReference type="Google" id="ProtNLM"/>
    </source>
</evidence>
<sequence>MSVTAIAWGAHPDFPLALIANRDERYDRPTSAAGWWTREPECLAGEDQVHGGTWLAVTREGRFSLVTGYRDGSSPAPGAPSRGRLPLDYLESGEDPTVHARRFIRSKGDHAPYNLLLGSPRQVFYAGTRSRLPIALTPGIHTLSNGLLDEPWPKCTWLNTLFGGYILSHGGFKMLLDGHTELAKIKAHGAAELPRPAGSCLSAEDFAAAGFALLADRTTYSRGLPDTGIGPEEEERLSACFVAGGEYGTRSSTVLVMGRDGHVRFEERSFDGGGAETGRVLEEWDMDPAVFSGGAEG</sequence>
<reference evidence="2" key="1">
    <citation type="submission" date="2019-12" db="EMBL/GenBank/DDBJ databases">
        <authorList>
            <person name="Awala S.I."/>
            <person name="Rhee S.K."/>
        </authorList>
    </citation>
    <scope>NUCLEOTIDE SEQUENCE [LARGE SCALE GENOMIC DNA]</scope>
    <source>
        <strain evidence="2">IM1</strain>
    </source>
</reference>